<evidence type="ECO:0000313" key="1">
    <source>
        <dbReference type="EMBL" id="KAH7303673.1"/>
    </source>
</evidence>
<dbReference type="AlphaFoldDB" id="A0A8K0S8W5"/>
<proteinExistence type="predicted"/>
<keyword evidence="2" id="KW-1185">Reference proteome</keyword>
<name>A0A8K0S8W5_9HYPO</name>
<gene>
    <name evidence="1" type="ORF">B0I35DRAFT_415015</name>
</gene>
<reference evidence="1" key="1">
    <citation type="journal article" date="2021" name="Nat. Commun.">
        <title>Genetic determinants of endophytism in the Arabidopsis root mycobiome.</title>
        <authorList>
            <person name="Mesny F."/>
            <person name="Miyauchi S."/>
            <person name="Thiergart T."/>
            <person name="Pickel B."/>
            <person name="Atanasova L."/>
            <person name="Karlsson M."/>
            <person name="Huettel B."/>
            <person name="Barry K.W."/>
            <person name="Haridas S."/>
            <person name="Chen C."/>
            <person name="Bauer D."/>
            <person name="Andreopoulos W."/>
            <person name="Pangilinan J."/>
            <person name="LaButti K."/>
            <person name="Riley R."/>
            <person name="Lipzen A."/>
            <person name="Clum A."/>
            <person name="Drula E."/>
            <person name="Henrissat B."/>
            <person name="Kohler A."/>
            <person name="Grigoriev I.V."/>
            <person name="Martin F.M."/>
            <person name="Hacquard S."/>
        </authorList>
    </citation>
    <scope>NUCLEOTIDE SEQUENCE</scope>
    <source>
        <strain evidence="1">MPI-CAGE-CH-0235</strain>
    </source>
</reference>
<comment type="caution">
    <text evidence="1">The sequence shown here is derived from an EMBL/GenBank/DDBJ whole genome shotgun (WGS) entry which is preliminary data.</text>
</comment>
<accession>A0A8K0S8W5</accession>
<sequence length="453" mass="51127">MVRDDNTVPTNHEVGFAAWLAKPDMTGGLVVALQQPSKSQVYTADVEWVRDECDTLAYLDKSLAFFDGPGGLEATSVFDAFPFITEKISSEELSNEAKLANDTFICMVEAKKPEVLFACWRIYGQDDLYFSGKGPGNTSQVESLRSPNGHVVRVVNGFHPSYAVNYYPNESCFRRLFAMELCKAFCELNAAWQEVDWMDDLRRACRERTLQLRNEKVRDGEQLTVERGRELRGTKAINTAKKYDAYTKSFDSGLGGIKHIFDHMVSSLFPMQSTWDLYTYFVVDLNTSEAICDALLAVTEAMKQFDSESSLPESALVELGKHISGKTLKFVEDDIPDLVNCERGLYENLWSNRYMASTSRGLTRDMEKITIRFIEGLTKSFSESSTGWEYFPDLMHDAFKEFAVSFEDALGKEYDDHEKTALANAANSFPNSGFGKVGCKNNADTVIFHRKLF</sequence>
<evidence type="ECO:0000313" key="2">
    <source>
        <dbReference type="Proteomes" id="UP000813444"/>
    </source>
</evidence>
<dbReference type="Proteomes" id="UP000813444">
    <property type="component" value="Unassembled WGS sequence"/>
</dbReference>
<organism evidence="1 2">
    <name type="scientific">Stachybotrys elegans</name>
    <dbReference type="NCBI Taxonomy" id="80388"/>
    <lineage>
        <taxon>Eukaryota</taxon>
        <taxon>Fungi</taxon>
        <taxon>Dikarya</taxon>
        <taxon>Ascomycota</taxon>
        <taxon>Pezizomycotina</taxon>
        <taxon>Sordariomycetes</taxon>
        <taxon>Hypocreomycetidae</taxon>
        <taxon>Hypocreales</taxon>
        <taxon>Stachybotryaceae</taxon>
        <taxon>Stachybotrys</taxon>
    </lineage>
</organism>
<protein>
    <submittedName>
        <fullName evidence="1">Uncharacterized protein</fullName>
    </submittedName>
</protein>
<dbReference type="OrthoDB" id="4656735at2759"/>
<dbReference type="EMBL" id="JAGPNK010000030">
    <property type="protein sequence ID" value="KAH7303673.1"/>
    <property type="molecule type" value="Genomic_DNA"/>
</dbReference>